<feature type="domain" description="Carboxylesterase type B" evidence="4">
    <location>
        <begin position="32"/>
        <end position="305"/>
    </location>
</feature>
<evidence type="ECO:0000256" key="1">
    <source>
        <dbReference type="ARBA" id="ARBA00005964"/>
    </source>
</evidence>
<evidence type="ECO:0000313" key="6">
    <source>
        <dbReference type="Proteomes" id="UP000294003"/>
    </source>
</evidence>
<name>A0ABY0GUL2_9PEZI</name>
<dbReference type="InterPro" id="IPR029058">
    <property type="entry name" value="AB_hydrolase_fold"/>
</dbReference>
<dbReference type="Proteomes" id="UP000294003">
    <property type="component" value="Unassembled WGS sequence"/>
</dbReference>
<dbReference type="SUPFAM" id="SSF53474">
    <property type="entry name" value="alpha/beta-Hydrolases"/>
    <property type="match status" value="1"/>
</dbReference>
<sequence length="329" mass="36259">MHLRPVFVFLFTVPIGSGSAVGRSENQDTQLRVKTENDVVLGTIAPAAPGVHQFLGIPYAEPPLNELRFAPPQPKRPFPRPVQATKIPPSCIQYLTNNGSVYTREVLEFNLCGLDKTSAHISEDCLTLSVWTPAKTRMKNLLPVFTFLHGGGFRWGGQDQPYNRPTQWVQRSKSHIVVILNHSLNFFGFPNAAGLGQEKQNVGLMDQRLAVEWVRDNIERVGGDPSLLVIWGQSAGAIATGYYAFAYHGDPIVSALIMDSGTELVDKTTHDPTHFYFSWVASQVGCEKPSAEEELACMRRVDAKRTEGPAIIGSNAEDGVPFAPYNRVV</sequence>
<feature type="signal peptide" evidence="3">
    <location>
        <begin position="1"/>
        <end position="18"/>
    </location>
</feature>
<keyword evidence="2" id="KW-0378">Hydrolase</keyword>
<reference evidence="5 6" key="1">
    <citation type="submission" date="2018-06" db="EMBL/GenBank/DDBJ databases">
        <title>Complete Genomes of Monosporascus.</title>
        <authorList>
            <person name="Robinson A.J."/>
            <person name="Natvig D.O."/>
        </authorList>
    </citation>
    <scope>NUCLEOTIDE SEQUENCE [LARGE SCALE GENOMIC DNA]</scope>
    <source>
        <strain evidence="5 6">CBS 609.92</strain>
    </source>
</reference>
<keyword evidence="6" id="KW-1185">Reference proteome</keyword>
<evidence type="ECO:0000313" key="5">
    <source>
        <dbReference type="EMBL" id="RYO77864.1"/>
    </source>
</evidence>
<comment type="similarity">
    <text evidence="1">Belongs to the type-B carboxylesterase/lipase family.</text>
</comment>
<accession>A0ABY0GUL2</accession>
<feature type="chain" id="PRO_5046445617" description="Carboxylesterase type B domain-containing protein" evidence="3">
    <location>
        <begin position="19"/>
        <end position="329"/>
    </location>
</feature>
<dbReference type="EMBL" id="QJNS01000424">
    <property type="protein sequence ID" value="RYO77864.1"/>
    <property type="molecule type" value="Genomic_DNA"/>
</dbReference>
<gene>
    <name evidence="5" type="ORF">DL762_008990</name>
</gene>
<organism evidence="5 6">
    <name type="scientific">Monosporascus cannonballus</name>
    <dbReference type="NCBI Taxonomy" id="155416"/>
    <lineage>
        <taxon>Eukaryota</taxon>
        <taxon>Fungi</taxon>
        <taxon>Dikarya</taxon>
        <taxon>Ascomycota</taxon>
        <taxon>Pezizomycotina</taxon>
        <taxon>Sordariomycetes</taxon>
        <taxon>Xylariomycetidae</taxon>
        <taxon>Xylariales</taxon>
        <taxon>Xylariales incertae sedis</taxon>
        <taxon>Monosporascus</taxon>
    </lineage>
</organism>
<dbReference type="PANTHER" id="PTHR43918">
    <property type="entry name" value="ACETYLCHOLINESTERASE"/>
    <property type="match status" value="1"/>
</dbReference>
<evidence type="ECO:0000256" key="3">
    <source>
        <dbReference type="SAM" id="SignalP"/>
    </source>
</evidence>
<dbReference type="PANTHER" id="PTHR43918:SF4">
    <property type="entry name" value="CARBOXYLIC ESTER HYDROLASE"/>
    <property type="match status" value="1"/>
</dbReference>
<dbReference type="InterPro" id="IPR019819">
    <property type="entry name" value="Carboxylesterase_B_CS"/>
</dbReference>
<dbReference type="InterPro" id="IPR002018">
    <property type="entry name" value="CarbesteraseB"/>
</dbReference>
<evidence type="ECO:0000259" key="4">
    <source>
        <dbReference type="Pfam" id="PF00135"/>
    </source>
</evidence>
<evidence type="ECO:0000256" key="2">
    <source>
        <dbReference type="ARBA" id="ARBA00022801"/>
    </source>
</evidence>
<dbReference type="PROSITE" id="PS00941">
    <property type="entry name" value="CARBOXYLESTERASE_B_2"/>
    <property type="match status" value="1"/>
</dbReference>
<dbReference type="InterPro" id="IPR050654">
    <property type="entry name" value="AChE-related_enzymes"/>
</dbReference>
<dbReference type="Pfam" id="PF00135">
    <property type="entry name" value="COesterase"/>
    <property type="match status" value="1"/>
</dbReference>
<dbReference type="Gene3D" id="3.40.50.1820">
    <property type="entry name" value="alpha/beta hydrolase"/>
    <property type="match status" value="1"/>
</dbReference>
<protein>
    <recommendedName>
        <fullName evidence="4">Carboxylesterase type B domain-containing protein</fullName>
    </recommendedName>
</protein>
<keyword evidence="3" id="KW-0732">Signal</keyword>
<comment type="caution">
    <text evidence="5">The sequence shown here is derived from an EMBL/GenBank/DDBJ whole genome shotgun (WGS) entry which is preliminary data.</text>
</comment>
<proteinExistence type="inferred from homology"/>